<dbReference type="PANTHER" id="PTHR11785">
    <property type="entry name" value="AMINO ACID TRANSPORTER"/>
    <property type="match status" value="1"/>
</dbReference>
<dbReference type="OMA" id="LINYCAF"/>
<dbReference type="InterPro" id="IPR050598">
    <property type="entry name" value="AminoAcid_Transporter"/>
</dbReference>
<dbReference type="PANTHER" id="PTHR11785:SF528">
    <property type="entry name" value="AMINO ACID TRANSPORTER PROTEIN JHI-21"/>
    <property type="match status" value="1"/>
</dbReference>
<feature type="transmembrane region" description="Helical" evidence="8">
    <location>
        <begin position="138"/>
        <end position="158"/>
    </location>
</feature>
<dbReference type="Gene3D" id="1.20.1740.10">
    <property type="entry name" value="Amino acid/polyamine transporter I"/>
    <property type="match status" value="1"/>
</dbReference>
<evidence type="ECO:0000313" key="10">
    <source>
        <dbReference type="Proteomes" id="UP000277928"/>
    </source>
</evidence>
<feature type="transmembrane region" description="Helical" evidence="8">
    <location>
        <begin position="209"/>
        <end position="228"/>
    </location>
</feature>
<dbReference type="FunFam" id="1.20.1740.10:FF:000003">
    <property type="entry name" value="Y+L amino acid transporter 1 isoform X1"/>
    <property type="match status" value="1"/>
</dbReference>
<evidence type="ECO:0000256" key="1">
    <source>
        <dbReference type="ARBA" id="ARBA00004651"/>
    </source>
</evidence>
<keyword evidence="5 8" id="KW-0812">Transmembrane</keyword>
<dbReference type="AlphaFoldDB" id="A0A3P6U8U9"/>
<feature type="transmembrane region" description="Helical" evidence="8">
    <location>
        <begin position="427"/>
        <end position="446"/>
    </location>
</feature>
<feature type="transmembrane region" description="Helical" evidence="8">
    <location>
        <begin position="361"/>
        <end position="380"/>
    </location>
</feature>
<name>A0A3P6U8U9_LITSI</name>
<evidence type="ECO:0000256" key="8">
    <source>
        <dbReference type="SAM" id="Phobius"/>
    </source>
</evidence>
<feature type="transmembrane region" description="Helical" evidence="8">
    <location>
        <begin position="50"/>
        <end position="74"/>
    </location>
</feature>
<accession>A0A3P6U8U9</accession>
<sequence length="478" mass="52268">METSGGGASKKIHLEQRISLFNGCAIIIGVIVGSGIFVSPKGVLVESGSVGLSLVIWILSGVFATVGAFIYAELGTTIPKSGGEYAYINEAFGPLPAFLFLWTALVMINPTSNAIMALTFAQYTLQPFFANCELPDNAVRLLAACIICLLTFINCCSVKWSLRIQNIFSLAKVASLCVIVVTGLLWLYLGNTEHLEPTVLFEGTQTNPGHIALAFYSGVFSFSGWNSLNFVTEELINPNKNLPRAIMISLFTVTAVYVLVNISYFAVLSVPEILDSKAVAMTFAEVAMGKFASIMPIFVAISCAGGLNSIIFSSSRMFFVGARDGMLPELLSMISIDYLTPLPALLILGILSLAMLVTSNIYVLINYVTFTESFVILLSVAGLIKLRFTQPDLPRPIKHNILLPATFLVICVVLLMLPFFIQPNELIIGVLIILASVPFYFVFLFWENKPACLYKPWISMTHTIQKLLYCVADEKHID</sequence>
<organism evidence="9 10">
    <name type="scientific">Litomosoides sigmodontis</name>
    <name type="common">Filarial nematode worm</name>
    <dbReference type="NCBI Taxonomy" id="42156"/>
    <lineage>
        <taxon>Eukaryota</taxon>
        <taxon>Metazoa</taxon>
        <taxon>Ecdysozoa</taxon>
        <taxon>Nematoda</taxon>
        <taxon>Chromadorea</taxon>
        <taxon>Rhabditida</taxon>
        <taxon>Spirurina</taxon>
        <taxon>Spiruromorpha</taxon>
        <taxon>Filarioidea</taxon>
        <taxon>Onchocercidae</taxon>
        <taxon>Litomosoides</taxon>
    </lineage>
</organism>
<feature type="transmembrane region" description="Helical" evidence="8">
    <location>
        <begin position="291"/>
        <end position="312"/>
    </location>
</feature>
<keyword evidence="3" id="KW-0813">Transport</keyword>
<proteinExistence type="inferred from homology"/>
<feature type="transmembrane region" description="Helical" evidence="8">
    <location>
        <begin position="333"/>
        <end position="355"/>
    </location>
</feature>
<dbReference type="GO" id="GO:0005886">
    <property type="term" value="C:plasma membrane"/>
    <property type="evidence" value="ECO:0007669"/>
    <property type="project" value="UniProtKB-SubCell"/>
</dbReference>
<feature type="transmembrane region" description="Helical" evidence="8">
    <location>
        <begin position="170"/>
        <end position="189"/>
    </location>
</feature>
<feature type="transmembrane region" description="Helical" evidence="8">
    <location>
        <begin position="401"/>
        <end position="421"/>
    </location>
</feature>
<comment type="similarity">
    <text evidence="2">Belongs to the amino acid-polyamine-organocation (APC) superfamily. L-type amino acid transporter (LAT) (TC 2.A.3.8) family.</text>
</comment>
<evidence type="ECO:0008006" key="11">
    <source>
        <dbReference type="Google" id="ProtNLM"/>
    </source>
</evidence>
<reference evidence="9 10" key="1">
    <citation type="submission" date="2018-08" db="EMBL/GenBank/DDBJ databases">
        <authorList>
            <person name="Laetsch R D."/>
            <person name="Stevens L."/>
            <person name="Kumar S."/>
            <person name="Blaxter L. M."/>
        </authorList>
    </citation>
    <scope>NUCLEOTIDE SEQUENCE [LARGE SCALE GENOMIC DNA]</scope>
</reference>
<keyword evidence="7 8" id="KW-0472">Membrane</keyword>
<dbReference type="PIRSF" id="PIRSF006060">
    <property type="entry name" value="AA_transporter"/>
    <property type="match status" value="1"/>
</dbReference>
<dbReference type="GO" id="GO:0015179">
    <property type="term" value="F:L-amino acid transmembrane transporter activity"/>
    <property type="evidence" value="ECO:0007669"/>
    <property type="project" value="TreeGrafter"/>
</dbReference>
<dbReference type="Proteomes" id="UP000277928">
    <property type="component" value="Unassembled WGS sequence"/>
</dbReference>
<feature type="transmembrane region" description="Helical" evidence="8">
    <location>
        <begin position="95"/>
        <end position="118"/>
    </location>
</feature>
<evidence type="ECO:0000256" key="2">
    <source>
        <dbReference type="ARBA" id="ARBA00007040"/>
    </source>
</evidence>
<protein>
    <recommendedName>
        <fullName evidence="11">Amino acid permease/ SLC12A domain-containing protein</fullName>
    </recommendedName>
</protein>
<keyword evidence="10" id="KW-1185">Reference proteome</keyword>
<keyword evidence="6 8" id="KW-1133">Transmembrane helix</keyword>
<dbReference type="EMBL" id="UYRX01001051">
    <property type="protein sequence ID" value="VDK87910.1"/>
    <property type="molecule type" value="Genomic_DNA"/>
</dbReference>
<keyword evidence="4" id="KW-1003">Cell membrane</keyword>
<evidence type="ECO:0000256" key="6">
    <source>
        <dbReference type="ARBA" id="ARBA00022989"/>
    </source>
</evidence>
<dbReference type="STRING" id="42156.A0A3P6U8U9"/>
<evidence type="ECO:0000313" key="9">
    <source>
        <dbReference type="EMBL" id="VDK87910.1"/>
    </source>
</evidence>
<comment type="subcellular location">
    <subcellularLocation>
        <location evidence="1">Cell membrane</location>
        <topology evidence="1">Multi-pass membrane protein</topology>
    </subcellularLocation>
</comment>
<evidence type="ECO:0000256" key="5">
    <source>
        <dbReference type="ARBA" id="ARBA00022692"/>
    </source>
</evidence>
<dbReference type="OrthoDB" id="3257095at2759"/>
<evidence type="ECO:0000256" key="4">
    <source>
        <dbReference type="ARBA" id="ARBA00022475"/>
    </source>
</evidence>
<dbReference type="Pfam" id="PF13520">
    <property type="entry name" value="AA_permease_2"/>
    <property type="match status" value="1"/>
</dbReference>
<evidence type="ECO:0000256" key="7">
    <source>
        <dbReference type="ARBA" id="ARBA00023136"/>
    </source>
</evidence>
<evidence type="ECO:0000256" key="3">
    <source>
        <dbReference type="ARBA" id="ARBA00022448"/>
    </source>
</evidence>
<dbReference type="InterPro" id="IPR002293">
    <property type="entry name" value="AA/rel_permease1"/>
</dbReference>
<gene>
    <name evidence="9" type="ORF">NLS_LOCUS8402</name>
</gene>
<feature type="transmembrane region" description="Helical" evidence="8">
    <location>
        <begin position="248"/>
        <end position="271"/>
    </location>
</feature>
<feature type="transmembrane region" description="Helical" evidence="8">
    <location>
        <begin position="20"/>
        <end position="38"/>
    </location>
</feature>